<name>A0A803PPP8_CANSA</name>
<proteinExistence type="predicted"/>
<organism evidence="1 2">
    <name type="scientific">Cannabis sativa</name>
    <name type="common">Hemp</name>
    <name type="synonym">Marijuana</name>
    <dbReference type="NCBI Taxonomy" id="3483"/>
    <lineage>
        <taxon>Eukaryota</taxon>
        <taxon>Viridiplantae</taxon>
        <taxon>Streptophyta</taxon>
        <taxon>Embryophyta</taxon>
        <taxon>Tracheophyta</taxon>
        <taxon>Spermatophyta</taxon>
        <taxon>Magnoliopsida</taxon>
        <taxon>eudicotyledons</taxon>
        <taxon>Gunneridae</taxon>
        <taxon>Pentapetalae</taxon>
        <taxon>rosids</taxon>
        <taxon>fabids</taxon>
        <taxon>Rosales</taxon>
        <taxon>Cannabaceae</taxon>
        <taxon>Cannabis</taxon>
    </lineage>
</organism>
<dbReference type="EnsemblPlants" id="evm.model.05.257">
    <property type="protein sequence ID" value="cds.evm.model.05.257"/>
    <property type="gene ID" value="evm.TU.05.257"/>
</dbReference>
<keyword evidence="2" id="KW-1185">Reference proteome</keyword>
<dbReference type="AlphaFoldDB" id="A0A803PPP8"/>
<protein>
    <submittedName>
        <fullName evidence="1">Uncharacterized protein</fullName>
    </submittedName>
</protein>
<evidence type="ECO:0000313" key="2">
    <source>
        <dbReference type="Proteomes" id="UP000596661"/>
    </source>
</evidence>
<dbReference type="Proteomes" id="UP000596661">
    <property type="component" value="Chromosome 5"/>
</dbReference>
<reference evidence="1" key="1">
    <citation type="submission" date="2018-11" db="EMBL/GenBank/DDBJ databases">
        <authorList>
            <person name="Grassa J C."/>
        </authorList>
    </citation>
    <scope>NUCLEOTIDE SEQUENCE [LARGE SCALE GENOMIC DNA]</scope>
</reference>
<accession>A0A803PPP8</accession>
<evidence type="ECO:0000313" key="1">
    <source>
        <dbReference type="EnsemblPlants" id="cds.evm.model.05.257"/>
    </source>
</evidence>
<reference evidence="1" key="2">
    <citation type="submission" date="2021-03" db="UniProtKB">
        <authorList>
            <consortium name="EnsemblPlants"/>
        </authorList>
    </citation>
    <scope>IDENTIFICATION</scope>
</reference>
<dbReference type="EMBL" id="UZAU01000409">
    <property type="status" value="NOT_ANNOTATED_CDS"/>
    <property type="molecule type" value="Genomic_DNA"/>
</dbReference>
<sequence length="95" mass="10795">MSKEDIPERQDLLSMEDIAHMIMDLEELIEMELRGSKSNVSARGNFINLEALSDGEVEEVNQYFKFSIHGDDIAEEDEEVDVSNGENTPLDEPFC</sequence>
<dbReference type="Gramene" id="evm.model.05.257">
    <property type="protein sequence ID" value="cds.evm.model.05.257"/>
    <property type="gene ID" value="evm.TU.05.257"/>
</dbReference>